<keyword evidence="3" id="KW-1185">Reference proteome</keyword>
<dbReference type="EMBL" id="LXQA010043060">
    <property type="protein sequence ID" value="MCI00393.1"/>
    <property type="molecule type" value="Genomic_DNA"/>
</dbReference>
<dbReference type="InterPro" id="IPR003511">
    <property type="entry name" value="HORMA_dom"/>
</dbReference>
<feature type="non-terminal residue" evidence="2">
    <location>
        <position position="1"/>
    </location>
</feature>
<evidence type="ECO:0000313" key="2">
    <source>
        <dbReference type="EMBL" id="MCI00393.1"/>
    </source>
</evidence>
<dbReference type="AlphaFoldDB" id="A0A392NKR5"/>
<reference evidence="2 3" key="1">
    <citation type="journal article" date="2018" name="Front. Plant Sci.">
        <title>Red Clover (Trifolium pratense) and Zigzag Clover (T. medium) - A Picture of Genomic Similarities and Differences.</title>
        <authorList>
            <person name="Dluhosova J."/>
            <person name="Istvanek J."/>
            <person name="Nedelnik J."/>
            <person name="Repkova J."/>
        </authorList>
    </citation>
    <scope>NUCLEOTIDE SEQUENCE [LARGE SCALE GENOMIC DNA]</scope>
    <source>
        <strain evidence="3">cv. 10/8</strain>
        <tissue evidence="2">Leaf</tissue>
    </source>
</reference>
<evidence type="ECO:0000313" key="3">
    <source>
        <dbReference type="Proteomes" id="UP000265520"/>
    </source>
</evidence>
<accession>A0A392NKR5</accession>
<feature type="domain" description="HORMA" evidence="1">
    <location>
        <begin position="1"/>
        <end position="68"/>
    </location>
</feature>
<sequence>GMVERVAVIFFNADNVPLEKFVFKLAMNLSYGSAVEEVDLQFSLRSFMSKLSISESLTKKLPPGKYKV</sequence>
<dbReference type="Proteomes" id="UP000265520">
    <property type="component" value="Unassembled WGS sequence"/>
</dbReference>
<evidence type="ECO:0000259" key="1">
    <source>
        <dbReference type="PROSITE" id="PS50815"/>
    </source>
</evidence>
<name>A0A392NKR5_9FABA</name>
<organism evidence="2 3">
    <name type="scientific">Trifolium medium</name>
    <dbReference type="NCBI Taxonomy" id="97028"/>
    <lineage>
        <taxon>Eukaryota</taxon>
        <taxon>Viridiplantae</taxon>
        <taxon>Streptophyta</taxon>
        <taxon>Embryophyta</taxon>
        <taxon>Tracheophyta</taxon>
        <taxon>Spermatophyta</taxon>
        <taxon>Magnoliopsida</taxon>
        <taxon>eudicotyledons</taxon>
        <taxon>Gunneridae</taxon>
        <taxon>Pentapetalae</taxon>
        <taxon>rosids</taxon>
        <taxon>fabids</taxon>
        <taxon>Fabales</taxon>
        <taxon>Fabaceae</taxon>
        <taxon>Papilionoideae</taxon>
        <taxon>50 kb inversion clade</taxon>
        <taxon>NPAAA clade</taxon>
        <taxon>Hologalegina</taxon>
        <taxon>IRL clade</taxon>
        <taxon>Trifolieae</taxon>
        <taxon>Trifolium</taxon>
    </lineage>
</organism>
<dbReference type="InterPro" id="IPR036570">
    <property type="entry name" value="HORMA_dom_sf"/>
</dbReference>
<dbReference type="SUPFAM" id="SSF56019">
    <property type="entry name" value="The spindle assembly checkpoint protein mad2"/>
    <property type="match status" value="1"/>
</dbReference>
<dbReference type="Gene3D" id="3.30.900.10">
    <property type="entry name" value="HORMA domain"/>
    <property type="match status" value="1"/>
</dbReference>
<dbReference type="PROSITE" id="PS50815">
    <property type="entry name" value="HORMA"/>
    <property type="match status" value="1"/>
</dbReference>
<comment type="caution">
    <text evidence="2">The sequence shown here is derived from an EMBL/GenBank/DDBJ whole genome shotgun (WGS) entry which is preliminary data.</text>
</comment>
<proteinExistence type="predicted"/>
<protein>
    <submittedName>
        <fullName evidence="2">Mitotic spindle assembly checkpoint protein MAD2B-like</fullName>
    </submittedName>
</protein>